<comment type="caution">
    <text evidence="1">The sequence shown here is derived from an EMBL/GenBank/DDBJ whole genome shotgun (WGS) entry which is preliminary data.</text>
</comment>
<dbReference type="SUPFAM" id="SSF50475">
    <property type="entry name" value="FMN-binding split barrel"/>
    <property type="match status" value="1"/>
</dbReference>
<gene>
    <name evidence="1" type="ORF">SIL82_16280</name>
</gene>
<dbReference type="PANTHER" id="PTHR35802">
    <property type="entry name" value="PROTEASE SYNTHASE AND SPORULATION PROTEIN PAI 2"/>
    <property type="match status" value="1"/>
</dbReference>
<dbReference type="Proteomes" id="UP001279660">
    <property type="component" value="Unassembled WGS sequence"/>
</dbReference>
<dbReference type="EMBL" id="JAWXXV010000001">
    <property type="protein sequence ID" value="MDX5985813.1"/>
    <property type="molecule type" value="Genomic_DNA"/>
</dbReference>
<name>A0ABU4PNU3_9SPHN</name>
<accession>A0ABU4PNU3</accession>
<dbReference type="InterPro" id="IPR007396">
    <property type="entry name" value="TR_PAI2-type"/>
</dbReference>
<proteinExistence type="predicted"/>
<dbReference type="PANTHER" id="PTHR35802:SF1">
    <property type="entry name" value="PROTEASE SYNTHASE AND SPORULATION PROTEIN PAI 2"/>
    <property type="match status" value="1"/>
</dbReference>
<keyword evidence="2" id="KW-1185">Reference proteome</keyword>
<dbReference type="Gene3D" id="2.30.110.10">
    <property type="entry name" value="Electron Transport, Fmn-binding Protein, Chain A"/>
    <property type="match status" value="1"/>
</dbReference>
<organism evidence="1 2">
    <name type="scientific">Sphingomonas echinoides</name>
    <dbReference type="NCBI Taxonomy" id="59803"/>
    <lineage>
        <taxon>Bacteria</taxon>
        <taxon>Pseudomonadati</taxon>
        <taxon>Pseudomonadota</taxon>
        <taxon>Alphaproteobacteria</taxon>
        <taxon>Sphingomonadales</taxon>
        <taxon>Sphingomonadaceae</taxon>
        <taxon>Sphingomonas</taxon>
    </lineage>
</organism>
<dbReference type="InterPro" id="IPR012349">
    <property type="entry name" value="Split_barrel_FMN-bd"/>
</dbReference>
<dbReference type="Pfam" id="PF04299">
    <property type="entry name" value="FMN_bind_2"/>
    <property type="match status" value="1"/>
</dbReference>
<evidence type="ECO:0000313" key="2">
    <source>
        <dbReference type="Proteomes" id="UP001279660"/>
    </source>
</evidence>
<protein>
    <submittedName>
        <fullName evidence="1">FMN-binding negative transcriptional regulator</fullName>
    </submittedName>
</protein>
<evidence type="ECO:0000313" key="1">
    <source>
        <dbReference type="EMBL" id="MDX5985813.1"/>
    </source>
</evidence>
<sequence>MHPNRAFRFADDASMLDFATKRAFAHIFVSTPEGPMVAHAPVTPFDGAFRFHVARGNRIARHLDGATLLLSISTTDGYISPSWYADPQGPKHVPTWNYVAVEIVGTARLLDERELTAQLDTLAALNEPRVSPELPWTRGKTDPEYFDTLLKSIIGVEVAVETVRGTTKLSQHKSNEDNVGVLAGLRRSGNPALAEAMMR</sequence>
<dbReference type="RefSeq" id="WP_010407356.1">
    <property type="nucleotide sequence ID" value="NZ_JAWXXV010000001.1"/>
</dbReference>
<dbReference type="PIRSF" id="PIRSF010372">
    <property type="entry name" value="PaiB"/>
    <property type="match status" value="1"/>
</dbReference>
<reference evidence="1 2" key="1">
    <citation type="submission" date="2023-11" db="EMBL/GenBank/DDBJ databases">
        <title>MicrobeMod: A computational toolkit for identifying prokaryotic methylation and restriction-modification with nanopore sequencing.</title>
        <authorList>
            <person name="Crits-Christoph A."/>
            <person name="Kang S.C."/>
            <person name="Lee H."/>
            <person name="Ostrov N."/>
        </authorList>
    </citation>
    <scope>NUCLEOTIDE SEQUENCE [LARGE SCALE GENOMIC DNA]</scope>
    <source>
        <strain evidence="1 2">ATCC 14820</strain>
    </source>
</reference>